<dbReference type="EMBL" id="CP027541">
    <property type="protein sequence ID" value="AWT56389.1"/>
    <property type="molecule type" value="Genomic_DNA"/>
</dbReference>
<dbReference type="RefSeq" id="WP_003896960.1">
    <property type="nucleotide sequence ID" value="NZ_CP027541.1"/>
</dbReference>
<feature type="signal peptide" evidence="1">
    <location>
        <begin position="1"/>
        <end position="32"/>
    </location>
</feature>
<name>A0A2U9PX55_MYCSE</name>
<evidence type="ECO:0000313" key="2">
    <source>
        <dbReference type="EMBL" id="AWT56389.1"/>
    </source>
</evidence>
<sequence length="187" mass="20181">MIRHFAESTVVTSAVTAAAVAALMLSAVPASAEPVAPDSGTIPENEVYAIGMCYDPEHPLPQRPEVFDYNCDKTGVLQEMTWTQWGPDGARGTGVDNAIECQPNCAEGRRLLNPVVVHAWNPQPSESPTCPANARFYSDLTIAYPHDVPPWITPGAEWAPGTDFTTVDGMPAVHFSGLTSRCEDQLR</sequence>
<protein>
    <recommendedName>
        <fullName evidence="4">Secreted protein</fullName>
    </recommendedName>
</protein>
<reference evidence="3" key="2">
    <citation type="submission" date="2018-03" db="EMBL/GenBank/DDBJ databases">
        <authorList>
            <person name="Derbyshire K."/>
            <person name="Gray T.A."/>
            <person name="Champion M."/>
        </authorList>
    </citation>
    <scope>NUCLEOTIDE SEQUENCE [LARGE SCALE GENOMIC DNA]</scope>
    <source>
        <strain evidence="3">MKD8</strain>
    </source>
</reference>
<gene>
    <name evidence="2" type="ORF">D806_054420</name>
</gene>
<evidence type="ECO:0000256" key="1">
    <source>
        <dbReference type="SAM" id="SignalP"/>
    </source>
</evidence>
<proteinExistence type="predicted"/>
<feature type="chain" id="PRO_5016177221" description="Secreted protein" evidence="1">
    <location>
        <begin position="33"/>
        <end position="187"/>
    </location>
</feature>
<reference evidence="2 3" key="1">
    <citation type="journal article" date="2013" name="Genome Announc.">
        <title>Draft genome sequence of MKD8, a conjugal recipient Mycobacterium smegmatis strain.</title>
        <authorList>
            <person name="Gray T.A."/>
            <person name="Palumbo M.J."/>
            <person name="Derbyshire K.M."/>
        </authorList>
    </citation>
    <scope>NUCLEOTIDE SEQUENCE [LARGE SCALE GENOMIC DNA]</scope>
    <source>
        <strain evidence="2 3">MKD8</strain>
    </source>
</reference>
<dbReference type="AlphaFoldDB" id="A0A2U9PX55"/>
<accession>A0A2U9PX55</accession>
<organism evidence="2 3">
    <name type="scientific">Mycolicibacterium smegmatis (strain MKD8)</name>
    <name type="common">Mycobacterium smegmatis</name>
    <dbReference type="NCBI Taxonomy" id="1214915"/>
    <lineage>
        <taxon>Bacteria</taxon>
        <taxon>Bacillati</taxon>
        <taxon>Actinomycetota</taxon>
        <taxon>Actinomycetes</taxon>
        <taxon>Mycobacteriales</taxon>
        <taxon>Mycobacteriaceae</taxon>
        <taxon>Mycolicibacterium</taxon>
    </lineage>
</organism>
<evidence type="ECO:0008006" key="4">
    <source>
        <dbReference type="Google" id="ProtNLM"/>
    </source>
</evidence>
<evidence type="ECO:0000313" key="3">
    <source>
        <dbReference type="Proteomes" id="UP000011200"/>
    </source>
</evidence>
<keyword evidence="1" id="KW-0732">Signal</keyword>
<dbReference type="Proteomes" id="UP000011200">
    <property type="component" value="Chromosome"/>
</dbReference>